<dbReference type="OrthoDB" id="1522162at2"/>
<gene>
    <name evidence="2" type="ORF">FFWV33_02340</name>
</gene>
<dbReference type="Proteomes" id="UP000244527">
    <property type="component" value="Chromosome"/>
</dbReference>
<evidence type="ECO:0000313" key="2">
    <source>
        <dbReference type="EMBL" id="AWG20448.1"/>
    </source>
</evidence>
<dbReference type="InterPro" id="IPR001296">
    <property type="entry name" value="Glyco_trans_1"/>
</dbReference>
<accession>A0A2S1L9V1</accession>
<dbReference type="AlphaFoldDB" id="A0A2S1L9V1"/>
<sequence>MNLLHFTCSTVWRGHEQMIIDIYESLEDNKLVQKQLIVCPIGSKIFEIATQRNLNVIGVQYKSEYSIKIAKELKNIADHNKSDLVLLHNSKSHTIGVVSSMFCGLKIPLVLFRTLIKNVGTNFFRKFKYNYKGIKKIICVSDPVVDILKATIKNHQKMVVVGSVVDTDKFCLHKKNGFLHREFSIPQGYKIIGNVSAFCKVKDHYTWVDTVAELYKRGVKAKYVLIGEGGLENEIKEYVKSKGLQNEIIFAGFRTDVQQCIPEFDLFLFTSNNEATGGVILESYACKVPVVAARAGGVPTVLQDNVTGLLAEAGNAIDFADKVEVFLNCPITLNKCVDNGYDFLMRTASRIVIGHKINAVLSQVVDEEYSLI</sequence>
<dbReference type="EMBL" id="CP020918">
    <property type="protein sequence ID" value="AWG20448.1"/>
    <property type="molecule type" value="Genomic_DNA"/>
</dbReference>
<evidence type="ECO:0000313" key="3">
    <source>
        <dbReference type="Proteomes" id="UP000244527"/>
    </source>
</evidence>
<dbReference type="PANTHER" id="PTHR12526">
    <property type="entry name" value="GLYCOSYLTRANSFERASE"/>
    <property type="match status" value="1"/>
</dbReference>
<protein>
    <recommendedName>
        <fullName evidence="1">Glycosyl transferase family 1 domain-containing protein</fullName>
    </recommendedName>
</protein>
<dbReference type="GO" id="GO:0016757">
    <property type="term" value="F:glycosyltransferase activity"/>
    <property type="evidence" value="ECO:0007669"/>
    <property type="project" value="InterPro"/>
</dbReference>
<dbReference type="Gene3D" id="3.40.50.2000">
    <property type="entry name" value="Glycogen Phosphorylase B"/>
    <property type="match status" value="2"/>
</dbReference>
<dbReference type="SUPFAM" id="SSF53756">
    <property type="entry name" value="UDP-Glycosyltransferase/glycogen phosphorylase"/>
    <property type="match status" value="1"/>
</dbReference>
<name>A0A2S1L9V1_9FLAO</name>
<dbReference type="PANTHER" id="PTHR12526:SF630">
    <property type="entry name" value="GLYCOSYLTRANSFERASE"/>
    <property type="match status" value="1"/>
</dbReference>
<dbReference type="KEGG" id="ffa:FFWV33_02340"/>
<evidence type="ECO:0000259" key="1">
    <source>
        <dbReference type="Pfam" id="PF00534"/>
    </source>
</evidence>
<keyword evidence="3" id="KW-1185">Reference proteome</keyword>
<dbReference type="RefSeq" id="WP_108739410.1">
    <property type="nucleotide sequence ID" value="NZ_CP020918.1"/>
</dbReference>
<reference evidence="2 3" key="1">
    <citation type="submission" date="2017-04" db="EMBL/GenBank/DDBJ databases">
        <title>Compelte genome sequence of WV33.</title>
        <authorList>
            <person name="Lee P.C."/>
        </authorList>
    </citation>
    <scope>NUCLEOTIDE SEQUENCE [LARGE SCALE GENOMIC DNA]</scope>
    <source>
        <strain evidence="2 3">WV33</strain>
    </source>
</reference>
<proteinExistence type="predicted"/>
<dbReference type="Pfam" id="PF00534">
    <property type="entry name" value="Glycos_transf_1"/>
    <property type="match status" value="1"/>
</dbReference>
<organism evidence="2 3">
    <name type="scientific">Flavobacterium faecale</name>
    <dbReference type="NCBI Taxonomy" id="1355330"/>
    <lineage>
        <taxon>Bacteria</taxon>
        <taxon>Pseudomonadati</taxon>
        <taxon>Bacteroidota</taxon>
        <taxon>Flavobacteriia</taxon>
        <taxon>Flavobacteriales</taxon>
        <taxon>Flavobacteriaceae</taxon>
        <taxon>Flavobacterium</taxon>
    </lineage>
</organism>
<feature type="domain" description="Glycosyl transferase family 1" evidence="1">
    <location>
        <begin position="180"/>
        <end position="341"/>
    </location>
</feature>